<proteinExistence type="predicted"/>
<comment type="caution">
    <text evidence="2">The sequence shown here is derived from an EMBL/GenBank/DDBJ whole genome shotgun (WGS) entry which is preliminary data.</text>
</comment>
<feature type="region of interest" description="Disordered" evidence="1">
    <location>
        <begin position="1"/>
        <end position="28"/>
    </location>
</feature>
<organism evidence="2 3">
    <name type="scientific">Trichinella zimbabwensis</name>
    <dbReference type="NCBI Taxonomy" id="268475"/>
    <lineage>
        <taxon>Eukaryota</taxon>
        <taxon>Metazoa</taxon>
        <taxon>Ecdysozoa</taxon>
        <taxon>Nematoda</taxon>
        <taxon>Enoplea</taxon>
        <taxon>Dorylaimia</taxon>
        <taxon>Trichinellida</taxon>
        <taxon>Trichinellidae</taxon>
        <taxon>Trichinella</taxon>
    </lineage>
</organism>
<feature type="compositionally biased region" description="Basic and acidic residues" evidence="1">
    <location>
        <begin position="1"/>
        <end position="20"/>
    </location>
</feature>
<accession>A0A0V1I2K5</accession>
<name>A0A0V1I2K5_9BILA</name>
<dbReference type="AlphaFoldDB" id="A0A0V1I2K5"/>
<sequence>MSLDHHSISRVNHFDDRENPRPNLTIDEGLIAL</sequence>
<dbReference type="EMBL" id="JYDP01000008">
    <property type="protein sequence ID" value="KRZ17085.1"/>
    <property type="molecule type" value="Genomic_DNA"/>
</dbReference>
<keyword evidence="3" id="KW-1185">Reference proteome</keyword>
<evidence type="ECO:0000313" key="2">
    <source>
        <dbReference type="EMBL" id="KRZ17085.1"/>
    </source>
</evidence>
<dbReference type="Proteomes" id="UP000055024">
    <property type="component" value="Unassembled WGS sequence"/>
</dbReference>
<evidence type="ECO:0000313" key="3">
    <source>
        <dbReference type="Proteomes" id="UP000055024"/>
    </source>
</evidence>
<gene>
    <name evidence="2" type="ORF">T11_171</name>
</gene>
<evidence type="ECO:0000256" key="1">
    <source>
        <dbReference type="SAM" id="MobiDB-lite"/>
    </source>
</evidence>
<protein>
    <submittedName>
        <fullName evidence="2">Uncharacterized protein</fullName>
    </submittedName>
</protein>
<reference evidence="2 3" key="1">
    <citation type="submission" date="2015-01" db="EMBL/GenBank/DDBJ databases">
        <title>Evolution of Trichinella species and genotypes.</title>
        <authorList>
            <person name="Korhonen P.K."/>
            <person name="Edoardo P."/>
            <person name="Giuseppe L.R."/>
            <person name="Gasser R.B."/>
        </authorList>
    </citation>
    <scope>NUCLEOTIDE SEQUENCE [LARGE SCALE GENOMIC DNA]</scope>
    <source>
        <strain evidence="2">ISS1029</strain>
    </source>
</reference>